<proteinExistence type="predicted"/>
<name>A0A6I2LAU7_9BURK</name>
<dbReference type="EMBL" id="WKJK01000042">
    <property type="protein sequence ID" value="MRW94872.1"/>
    <property type="molecule type" value="Genomic_DNA"/>
</dbReference>
<organism evidence="1 2">
    <name type="scientific">Duganella guangzhouensis</name>
    <dbReference type="NCBI Taxonomy" id="2666084"/>
    <lineage>
        <taxon>Bacteria</taxon>
        <taxon>Pseudomonadati</taxon>
        <taxon>Pseudomonadota</taxon>
        <taxon>Betaproteobacteria</taxon>
        <taxon>Burkholderiales</taxon>
        <taxon>Oxalobacteraceae</taxon>
        <taxon>Telluria group</taxon>
        <taxon>Duganella</taxon>
    </lineage>
</organism>
<reference evidence="1 2" key="1">
    <citation type="submission" date="2019-11" db="EMBL/GenBank/DDBJ databases">
        <title>Novel species isolated from a subtropical stream in China.</title>
        <authorList>
            <person name="Lu H."/>
        </authorList>
    </citation>
    <scope>NUCLEOTIDE SEQUENCE [LARGE SCALE GENOMIC DNA]</scope>
    <source>
        <strain evidence="1 2">FT80W</strain>
    </source>
</reference>
<dbReference type="AlphaFoldDB" id="A0A6I2LAU7"/>
<dbReference type="Proteomes" id="UP000433309">
    <property type="component" value="Unassembled WGS sequence"/>
</dbReference>
<sequence length="148" mass="16882">MLKRFLVAHDDSLTDWEPAFVDAASNDAAIKHYLRCVYAKDSTFREHVKDLRNVDAFVGSLVFSTAEEKIDFMNGHRTRSPEFIQGRICDFFAEEPSLGETFWQYLTTEDPSVLDEETYEFVATKSPDGVIAIEASTIQLLTPQHTIR</sequence>
<keyword evidence="2" id="KW-1185">Reference proteome</keyword>
<evidence type="ECO:0000313" key="1">
    <source>
        <dbReference type="EMBL" id="MRW94872.1"/>
    </source>
</evidence>
<gene>
    <name evidence="1" type="ORF">GJ699_33460</name>
</gene>
<dbReference type="RefSeq" id="WP_154383739.1">
    <property type="nucleotide sequence ID" value="NZ_WKJK01000042.1"/>
</dbReference>
<evidence type="ECO:0000313" key="2">
    <source>
        <dbReference type="Proteomes" id="UP000433309"/>
    </source>
</evidence>
<protein>
    <submittedName>
        <fullName evidence="1">Uncharacterized protein</fullName>
    </submittedName>
</protein>
<comment type="caution">
    <text evidence="1">The sequence shown here is derived from an EMBL/GenBank/DDBJ whole genome shotgun (WGS) entry which is preliminary data.</text>
</comment>
<accession>A0A6I2LAU7</accession>